<gene>
    <name evidence="8" type="ORF">CBR_g50116</name>
</gene>
<dbReference type="InterPro" id="IPR020103">
    <property type="entry name" value="PsdUridine_synth_cat_dom_sf"/>
</dbReference>
<comment type="similarity">
    <text evidence="1">Belongs to the pseudouridine synthase TruB family.</text>
</comment>
<feature type="domain" description="tRNA pseudouridylate synthase B C-terminal" evidence="7">
    <location>
        <begin position="518"/>
        <end position="560"/>
    </location>
</feature>
<dbReference type="OrthoDB" id="9995526at2759"/>
<comment type="caution">
    <text evidence="8">The sequence shown here is derived from an EMBL/GenBank/DDBJ whole genome shotgun (WGS) entry which is preliminary data.</text>
</comment>
<dbReference type="InterPro" id="IPR014780">
    <property type="entry name" value="tRNA_psdUridine_synth_TruB"/>
</dbReference>
<evidence type="ECO:0000256" key="4">
    <source>
        <dbReference type="ARBA" id="ARBA00023235"/>
    </source>
</evidence>
<dbReference type="CDD" id="cd02573">
    <property type="entry name" value="PseudoU_synth_EcTruB"/>
    <property type="match status" value="1"/>
</dbReference>
<dbReference type="GO" id="GO:1990481">
    <property type="term" value="P:mRNA pseudouridine synthesis"/>
    <property type="evidence" value="ECO:0007669"/>
    <property type="project" value="TreeGrafter"/>
</dbReference>
<dbReference type="FunFam" id="3.30.2350.10:FF:000012">
    <property type="entry name" value="tRNA pseudouridine synthase B"/>
    <property type="match status" value="1"/>
</dbReference>
<dbReference type="EMBL" id="BFEA01000780">
    <property type="protein sequence ID" value="GBG90023.1"/>
    <property type="molecule type" value="Genomic_DNA"/>
</dbReference>
<feature type="compositionally biased region" description="Low complexity" evidence="5">
    <location>
        <begin position="293"/>
        <end position="303"/>
    </location>
</feature>
<dbReference type="Gene3D" id="3.30.2350.10">
    <property type="entry name" value="Pseudouridine synthase"/>
    <property type="match status" value="1"/>
</dbReference>
<keyword evidence="9" id="KW-1185">Reference proteome</keyword>
<evidence type="ECO:0000313" key="8">
    <source>
        <dbReference type="EMBL" id="GBG90023.1"/>
    </source>
</evidence>
<dbReference type="Pfam" id="PF01509">
    <property type="entry name" value="TruB_N"/>
    <property type="match status" value="1"/>
</dbReference>
<dbReference type="SUPFAM" id="SSF55120">
    <property type="entry name" value="Pseudouridine synthase"/>
    <property type="match status" value="1"/>
</dbReference>
<dbReference type="EC" id="5.4.99.25" evidence="2"/>
<evidence type="ECO:0000256" key="2">
    <source>
        <dbReference type="ARBA" id="ARBA00012787"/>
    </source>
</evidence>
<feature type="domain" description="Pseudouridine synthase II N-terminal" evidence="6">
    <location>
        <begin position="367"/>
        <end position="517"/>
    </location>
</feature>
<evidence type="ECO:0000256" key="3">
    <source>
        <dbReference type="ARBA" id="ARBA00022694"/>
    </source>
</evidence>
<evidence type="ECO:0000256" key="1">
    <source>
        <dbReference type="ARBA" id="ARBA00008999"/>
    </source>
</evidence>
<dbReference type="HAMAP" id="MF_01080">
    <property type="entry name" value="TruB_bact"/>
    <property type="match status" value="1"/>
</dbReference>
<dbReference type="InterPro" id="IPR002501">
    <property type="entry name" value="PsdUridine_synth_N"/>
</dbReference>
<evidence type="ECO:0000313" key="9">
    <source>
        <dbReference type="Proteomes" id="UP000265515"/>
    </source>
</evidence>
<dbReference type="NCBIfam" id="TIGR00431">
    <property type="entry name" value="TruB"/>
    <property type="match status" value="1"/>
</dbReference>
<dbReference type="InterPro" id="IPR032819">
    <property type="entry name" value="TruB_C"/>
</dbReference>
<keyword evidence="3" id="KW-0819">tRNA processing</keyword>
<proteinExistence type="inferred from homology"/>
<dbReference type="GO" id="GO:0006400">
    <property type="term" value="P:tRNA modification"/>
    <property type="evidence" value="ECO:0007669"/>
    <property type="project" value="TreeGrafter"/>
</dbReference>
<dbReference type="GO" id="GO:0160148">
    <property type="term" value="F:tRNA pseudouridine(55) synthase activity"/>
    <property type="evidence" value="ECO:0007669"/>
    <property type="project" value="UniProtKB-EC"/>
</dbReference>
<accession>A0A388M6B6</accession>
<sequence>MPTLDSRSSWIDVCDRAWYRSARVQFRDLQHFQWWLPRSSQSILGTEPCPWPSSAEITAGGGGGGGAGGKRRGGSHKLCQIVRFPAMDAAVRGVLQDQLCSRSVLFERGEKKMIRVTVLTARVAMDGSAIGEWPRAFHSIPSCRGEGGYRGWRRVLKGVLASRESSVVTARSLRVEAEGGGQSMAVPPQQDGRHGEKEATESGAEAKRRGSRARAPLSLELTMEQAAKEALDEHAILKGKKRLGKRREKMLARREEMMQKARETDLLAESDGVLGLENPFSLSLARPFSTSAISQQQSRSSLSRVDGKNGSGGSSALLEQPEPVPRHLPIMVKKPIMPSRWDSPGGCVILMDKPKDWTSFAVCARVRSLVKVKKVGHAGTLDPMATGLLILCVGKATKLVDNYQALQKTYTGTIRLGEATSSYDAETDVVQQLPWEHISDEDIQDAAKNFIGNIMQVPPIFSAIKVKGERLYEKGRRGETIDIPPRPLVVYDFQLKRSKSNRQHIDFKVECSKGTYVRSLANDLGRALGSCGHLVALRREKIGDFSVRSAWTVDEFTDMQKQNLN</sequence>
<dbReference type="PANTHER" id="PTHR13767">
    <property type="entry name" value="TRNA-PSEUDOURIDINE SYNTHASE"/>
    <property type="match status" value="1"/>
</dbReference>
<name>A0A388M6B6_CHABU</name>
<dbReference type="GO" id="GO:0003723">
    <property type="term" value="F:RNA binding"/>
    <property type="evidence" value="ECO:0007669"/>
    <property type="project" value="InterPro"/>
</dbReference>
<feature type="region of interest" description="Disordered" evidence="5">
    <location>
        <begin position="293"/>
        <end position="322"/>
    </location>
</feature>
<feature type="region of interest" description="Disordered" evidence="5">
    <location>
        <begin position="177"/>
        <end position="217"/>
    </location>
</feature>
<dbReference type="AlphaFoldDB" id="A0A388M6B6"/>
<feature type="compositionally biased region" description="Basic and acidic residues" evidence="5">
    <location>
        <begin position="191"/>
        <end position="208"/>
    </location>
</feature>
<reference evidence="8 9" key="1">
    <citation type="journal article" date="2018" name="Cell">
        <title>The Chara Genome: Secondary Complexity and Implications for Plant Terrestrialization.</title>
        <authorList>
            <person name="Nishiyama T."/>
            <person name="Sakayama H."/>
            <person name="Vries J.D."/>
            <person name="Buschmann H."/>
            <person name="Saint-Marcoux D."/>
            <person name="Ullrich K.K."/>
            <person name="Haas F.B."/>
            <person name="Vanderstraeten L."/>
            <person name="Becker D."/>
            <person name="Lang D."/>
            <person name="Vosolsobe S."/>
            <person name="Rombauts S."/>
            <person name="Wilhelmsson P.K.I."/>
            <person name="Janitza P."/>
            <person name="Kern R."/>
            <person name="Heyl A."/>
            <person name="Rumpler F."/>
            <person name="Villalobos L.I.A.C."/>
            <person name="Clay J.M."/>
            <person name="Skokan R."/>
            <person name="Toyoda A."/>
            <person name="Suzuki Y."/>
            <person name="Kagoshima H."/>
            <person name="Schijlen E."/>
            <person name="Tajeshwar N."/>
            <person name="Catarino B."/>
            <person name="Hetherington A.J."/>
            <person name="Saltykova A."/>
            <person name="Bonnot C."/>
            <person name="Breuninger H."/>
            <person name="Symeonidi A."/>
            <person name="Radhakrishnan G.V."/>
            <person name="Van Nieuwerburgh F."/>
            <person name="Deforce D."/>
            <person name="Chang C."/>
            <person name="Karol K.G."/>
            <person name="Hedrich R."/>
            <person name="Ulvskov P."/>
            <person name="Glockner G."/>
            <person name="Delwiche C.F."/>
            <person name="Petrasek J."/>
            <person name="Van de Peer Y."/>
            <person name="Friml J."/>
            <person name="Beilby M."/>
            <person name="Dolan L."/>
            <person name="Kohara Y."/>
            <person name="Sugano S."/>
            <person name="Fujiyama A."/>
            <person name="Delaux P.-M."/>
            <person name="Quint M."/>
            <person name="TheiBen G."/>
            <person name="Hagemann M."/>
            <person name="Harholt J."/>
            <person name="Dunand C."/>
            <person name="Zachgo S."/>
            <person name="Langdale J."/>
            <person name="Maumus F."/>
            <person name="Straeten D.V.D."/>
            <person name="Gould S.B."/>
            <person name="Rensing S.A."/>
        </authorList>
    </citation>
    <scope>NUCLEOTIDE SEQUENCE [LARGE SCALE GENOMIC DNA]</scope>
    <source>
        <strain evidence="8 9">S276</strain>
    </source>
</reference>
<dbReference type="PANTHER" id="PTHR13767:SF2">
    <property type="entry name" value="PSEUDOURIDYLATE SYNTHASE TRUB1"/>
    <property type="match status" value="1"/>
</dbReference>
<dbReference type="Proteomes" id="UP000265515">
    <property type="component" value="Unassembled WGS sequence"/>
</dbReference>
<evidence type="ECO:0000259" key="7">
    <source>
        <dbReference type="Pfam" id="PF16198"/>
    </source>
</evidence>
<organism evidence="8 9">
    <name type="scientific">Chara braunii</name>
    <name type="common">Braun's stonewort</name>
    <dbReference type="NCBI Taxonomy" id="69332"/>
    <lineage>
        <taxon>Eukaryota</taxon>
        <taxon>Viridiplantae</taxon>
        <taxon>Streptophyta</taxon>
        <taxon>Charophyceae</taxon>
        <taxon>Charales</taxon>
        <taxon>Characeae</taxon>
        <taxon>Chara</taxon>
    </lineage>
</organism>
<dbReference type="Gramene" id="GBG90023">
    <property type="protein sequence ID" value="GBG90023"/>
    <property type="gene ID" value="CBR_g50116"/>
</dbReference>
<protein>
    <recommendedName>
        <fullName evidence="2">tRNA pseudouridine(55) synthase</fullName>
        <ecNumber evidence="2">5.4.99.25</ecNumber>
    </recommendedName>
</protein>
<dbReference type="STRING" id="69332.A0A388M6B6"/>
<dbReference type="GO" id="GO:0005634">
    <property type="term" value="C:nucleus"/>
    <property type="evidence" value="ECO:0007669"/>
    <property type="project" value="TreeGrafter"/>
</dbReference>
<evidence type="ECO:0000256" key="5">
    <source>
        <dbReference type="SAM" id="MobiDB-lite"/>
    </source>
</evidence>
<evidence type="ECO:0000259" key="6">
    <source>
        <dbReference type="Pfam" id="PF01509"/>
    </source>
</evidence>
<keyword evidence="4" id="KW-0413">Isomerase</keyword>
<dbReference type="Pfam" id="PF16198">
    <property type="entry name" value="TruB_C_2"/>
    <property type="match status" value="1"/>
</dbReference>